<accession>A0A3Q2WAW2</accession>
<proteinExistence type="predicted"/>
<name>A0A3Q2WAW2_HAPBU</name>
<evidence type="ECO:0000313" key="4">
    <source>
        <dbReference type="Proteomes" id="UP000264840"/>
    </source>
</evidence>
<reference evidence="3" key="1">
    <citation type="submission" date="2025-08" db="UniProtKB">
        <authorList>
            <consortium name="Ensembl"/>
        </authorList>
    </citation>
    <scope>IDENTIFICATION</scope>
</reference>
<dbReference type="GO" id="GO:0008009">
    <property type="term" value="F:chemokine activity"/>
    <property type="evidence" value="ECO:0007669"/>
    <property type="project" value="InterPro"/>
</dbReference>
<organism evidence="3 4">
    <name type="scientific">Haplochromis burtoni</name>
    <name type="common">Burton's mouthbrooder</name>
    <name type="synonym">Chromis burtoni</name>
    <dbReference type="NCBI Taxonomy" id="8153"/>
    <lineage>
        <taxon>Eukaryota</taxon>
        <taxon>Metazoa</taxon>
        <taxon>Chordata</taxon>
        <taxon>Craniata</taxon>
        <taxon>Vertebrata</taxon>
        <taxon>Euteleostomi</taxon>
        <taxon>Actinopterygii</taxon>
        <taxon>Neopterygii</taxon>
        <taxon>Teleostei</taxon>
        <taxon>Neoteleostei</taxon>
        <taxon>Acanthomorphata</taxon>
        <taxon>Ovalentaria</taxon>
        <taxon>Cichlomorphae</taxon>
        <taxon>Cichliformes</taxon>
        <taxon>Cichlidae</taxon>
        <taxon>African cichlids</taxon>
        <taxon>Pseudocrenilabrinae</taxon>
        <taxon>Haplochromini</taxon>
        <taxon>Haplochromis</taxon>
    </lineage>
</organism>
<reference evidence="3" key="2">
    <citation type="submission" date="2025-09" db="UniProtKB">
        <authorList>
            <consortium name="Ensembl"/>
        </authorList>
    </citation>
    <scope>IDENTIFICATION</scope>
</reference>
<dbReference type="InterPro" id="IPR036048">
    <property type="entry name" value="Interleukin_8-like_sf"/>
</dbReference>
<dbReference type="Proteomes" id="UP000264840">
    <property type="component" value="Unplaced"/>
</dbReference>
<dbReference type="InterPro" id="IPR001811">
    <property type="entry name" value="Chemokine_IL8-like_dom"/>
</dbReference>
<dbReference type="Gene3D" id="2.40.50.40">
    <property type="match status" value="1"/>
</dbReference>
<dbReference type="SUPFAM" id="SSF54117">
    <property type="entry name" value="Interleukin 8-like chemokines"/>
    <property type="match status" value="1"/>
</dbReference>
<dbReference type="GO" id="GO:0006955">
    <property type="term" value="P:immune response"/>
    <property type="evidence" value="ECO:0007669"/>
    <property type="project" value="InterPro"/>
</dbReference>
<keyword evidence="4" id="KW-1185">Reference proteome</keyword>
<dbReference type="Pfam" id="PF00048">
    <property type="entry name" value="IL8"/>
    <property type="match status" value="1"/>
</dbReference>
<sequence length="107" mass="11896">MVQLSTVCITVFTECIYVCTYATSQGVFEMSPGQCCFKFFTGRIPPKKIKIVSVFKSHSACLEKAFVIGTATGRRICVSQSVTWAQEAFASMFMIKHNKALCYVNPC</sequence>
<dbReference type="GeneTree" id="ENSGT00940000174092"/>
<evidence type="ECO:0000259" key="2">
    <source>
        <dbReference type="SMART" id="SM00199"/>
    </source>
</evidence>
<dbReference type="Ensembl" id="ENSHBUT00000014819.1">
    <property type="protein sequence ID" value="ENSHBUP00000021995.1"/>
    <property type="gene ID" value="ENSHBUG00000002019.1"/>
</dbReference>
<dbReference type="AlphaFoldDB" id="A0A3Q2WAW2"/>
<keyword evidence="1" id="KW-0202">Cytokine</keyword>
<dbReference type="SMART" id="SM00199">
    <property type="entry name" value="SCY"/>
    <property type="match status" value="1"/>
</dbReference>
<dbReference type="STRING" id="8153.ENSHBUP00000021995"/>
<protein>
    <recommendedName>
        <fullName evidence="2">Chemokine interleukin-8-like domain-containing protein</fullName>
    </recommendedName>
</protein>
<feature type="domain" description="Chemokine interleukin-8-like" evidence="2">
    <location>
        <begin position="32"/>
        <end position="92"/>
    </location>
</feature>
<dbReference type="GO" id="GO:0005615">
    <property type="term" value="C:extracellular space"/>
    <property type="evidence" value="ECO:0007669"/>
    <property type="project" value="UniProtKB-KW"/>
</dbReference>
<evidence type="ECO:0000313" key="3">
    <source>
        <dbReference type="Ensembl" id="ENSHBUP00000021995.1"/>
    </source>
</evidence>
<evidence type="ECO:0000256" key="1">
    <source>
        <dbReference type="ARBA" id="ARBA00022514"/>
    </source>
</evidence>